<comment type="caution">
    <text evidence="3">The sequence shown here is derived from an EMBL/GenBank/DDBJ whole genome shotgun (WGS) entry which is preliminary data.</text>
</comment>
<evidence type="ECO:0000313" key="4">
    <source>
        <dbReference type="Proteomes" id="UP000565724"/>
    </source>
</evidence>
<proteinExistence type="predicted"/>
<keyword evidence="2" id="KW-0472">Membrane</keyword>
<keyword evidence="2" id="KW-0812">Transmembrane</keyword>
<dbReference type="Proteomes" id="UP000565724">
    <property type="component" value="Unassembled WGS sequence"/>
</dbReference>
<keyword evidence="4" id="KW-1185">Reference proteome</keyword>
<feature type="region of interest" description="Disordered" evidence="1">
    <location>
        <begin position="75"/>
        <end position="94"/>
    </location>
</feature>
<gene>
    <name evidence="3" type="ORF">HP550_10120</name>
</gene>
<organism evidence="3 4">
    <name type="scientific">Cellulomonas humilata</name>
    <dbReference type="NCBI Taxonomy" id="144055"/>
    <lineage>
        <taxon>Bacteria</taxon>
        <taxon>Bacillati</taxon>
        <taxon>Actinomycetota</taxon>
        <taxon>Actinomycetes</taxon>
        <taxon>Micrococcales</taxon>
        <taxon>Cellulomonadaceae</taxon>
        <taxon>Cellulomonas</taxon>
    </lineage>
</organism>
<evidence type="ECO:0000313" key="3">
    <source>
        <dbReference type="EMBL" id="NUU17605.1"/>
    </source>
</evidence>
<accession>A0A7Y6DXQ6</accession>
<feature type="transmembrane region" description="Helical" evidence="2">
    <location>
        <begin position="12"/>
        <end position="36"/>
    </location>
</feature>
<dbReference type="EMBL" id="JABMCI010000063">
    <property type="protein sequence ID" value="NUU17605.1"/>
    <property type="molecule type" value="Genomic_DNA"/>
</dbReference>
<evidence type="ECO:0000256" key="2">
    <source>
        <dbReference type="SAM" id="Phobius"/>
    </source>
</evidence>
<dbReference type="AlphaFoldDB" id="A0A7Y6DXQ6"/>
<name>A0A7Y6DXQ6_9CELL</name>
<protein>
    <submittedName>
        <fullName evidence="3">SHOCT domain-containing protein</fullName>
    </submittedName>
</protein>
<keyword evidence="2" id="KW-1133">Transmembrane helix</keyword>
<reference evidence="3 4" key="1">
    <citation type="submission" date="2020-05" db="EMBL/GenBank/DDBJ databases">
        <title>Genome Sequencing of Type Strains.</title>
        <authorList>
            <person name="Lemaire J.F."/>
            <person name="Inderbitzin P."/>
            <person name="Gregorio O.A."/>
            <person name="Collins S.B."/>
            <person name="Wespe N."/>
            <person name="Knight-Connoni V."/>
        </authorList>
    </citation>
    <scope>NUCLEOTIDE SEQUENCE [LARGE SCALE GENOMIC DNA]</scope>
    <source>
        <strain evidence="3 4">ATCC 25174</strain>
    </source>
</reference>
<evidence type="ECO:0000256" key="1">
    <source>
        <dbReference type="SAM" id="MobiDB-lite"/>
    </source>
</evidence>
<sequence>MMWWGHGGWGAGGWVTMALMMLVFWGLVAALIVWIVRNASSGQQAPGAGDRTLPSPDSVLADRFARGEIDELEFTRRRDTLHGTRGEPRQPRDE</sequence>